<dbReference type="AlphaFoldDB" id="M1DRN9"/>
<name>M1DRN9_SOLTU</name>
<organism evidence="2 3">
    <name type="scientific">Solanum tuberosum</name>
    <name type="common">Potato</name>
    <dbReference type="NCBI Taxonomy" id="4113"/>
    <lineage>
        <taxon>Eukaryota</taxon>
        <taxon>Viridiplantae</taxon>
        <taxon>Streptophyta</taxon>
        <taxon>Embryophyta</taxon>
        <taxon>Tracheophyta</taxon>
        <taxon>Spermatophyta</taxon>
        <taxon>Magnoliopsida</taxon>
        <taxon>eudicotyledons</taxon>
        <taxon>Gunneridae</taxon>
        <taxon>Pentapetalae</taxon>
        <taxon>asterids</taxon>
        <taxon>lamiids</taxon>
        <taxon>Solanales</taxon>
        <taxon>Solanaceae</taxon>
        <taxon>Solanoideae</taxon>
        <taxon>Solaneae</taxon>
        <taxon>Solanum</taxon>
    </lineage>
</organism>
<dbReference type="InterPro" id="IPR050551">
    <property type="entry name" value="Fructan_Metab_Enzymes"/>
</dbReference>
<feature type="domain" description="Glycosyl hydrolase family 32 C-terminal" evidence="1">
    <location>
        <begin position="11"/>
        <end position="76"/>
    </location>
</feature>
<reference evidence="2" key="2">
    <citation type="submission" date="2015-06" db="UniProtKB">
        <authorList>
            <consortium name="EnsemblPlants"/>
        </authorList>
    </citation>
    <scope>IDENTIFICATION</scope>
    <source>
        <strain evidence="2">DM1-3 516 R44</strain>
    </source>
</reference>
<dbReference type="Gene3D" id="2.60.120.560">
    <property type="entry name" value="Exo-inulinase, domain 1"/>
    <property type="match status" value="1"/>
</dbReference>
<sequence length="82" mass="9179">MYKPSFAGYVDTNLTDKRLSLRSLIDHSVVESFSEGGKTCITSRVYPTLAIYGDTHLFAFNNGTETVKIEALNAWNMAKSER</sequence>
<dbReference type="STRING" id="4113.M1DRN9"/>
<dbReference type="InterPro" id="IPR013320">
    <property type="entry name" value="ConA-like_dom_sf"/>
</dbReference>
<dbReference type="InterPro" id="IPR013189">
    <property type="entry name" value="Glyco_hydro_32_C"/>
</dbReference>
<dbReference type="PANTHER" id="PTHR31953">
    <property type="entry name" value="BETA-FRUCTOFURANOSIDASE, INSOLUBLE ISOENZYME CWINV1-RELATED"/>
    <property type="match status" value="1"/>
</dbReference>
<evidence type="ECO:0000313" key="2">
    <source>
        <dbReference type="EnsemblPlants" id="PGSC0003DMT400093309"/>
    </source>
</evidence>
<keyword evidence="3" id="KW-1185">Reference proteome</keyword>
<proteinExistence type="predicted"/>
<dbReference type="EnsemblPlants" id="PGSC0003DMT400093309">
    <property type="protein sequence ID" value="PGSC0003DMT400093309"/>
    <property type="gene ID" value="PGSC0003DMG400042880"/>
</dbReference>
<dbReference type="Proteomes" id="UP000011115">
    <property type="component" value="Unassembled WGS sequence"/>
</dbReference>
<accession>M1DRN9</accession>
<reference evidence="3" key="1">
    <citation type="journal article" date="2011" name="Nature">
        <title>Genome sequence and analysis of the tuber crop potato.</title>
        <authorList>
            <consortium name="The Potato Genome Sequencing Consortium"/>
        </authorList>
    </citation>
    <scope>NUCLEOTIDE SEQUENCE [LARGE SCALE GENOMIC DNA]</scope>
    <source>
        <strain evidence="3">cv. DM1-3 516 R44</strain>
    </source>
</reference>
<dbReference type="eggNOG" id="KOG0228">
    <property type="taxonomic scope" value="Eukaryota"/>
</dbReference>
<dbReference type="Gramene" id="PGSC0003DMT400093309">
    <property type="protein sequence ID" value="PGSC0003DMT400093309"/>
    <property type="gene ID" value="PGSC0003DMG400042880"/>
</dbReference>
<evidence type="ECO:0000313" key="3">
    <source>
        <dbReference type="Proteomes" id="UP000011115"/>
    </source>
</evidence>
<dbReference type="InParanoid" id="M1DRN9"/>
<protein>
    <submittedName>
        <fullName evidence="2">Cell-wall invertase</fullName>
    </submittedName>
</protein>
<evidence type="ECO:0000259" key="1">
    <source>
        <dbReference type="Pfam" id="PF08244"/>
    </source>
</evidence>
<dbReference type="PaxDb" id="4113-PGSC0003DMT400093309"/>
<dbReference type="SUPFAM" id="SSF49899">
    <property type="entry name" value="Concanavalin A-like lectins/glucanases"/>
    <property type="match status" value="1"/>
</dbReference>
<dbReference type="OMA" id="PQLRAWT"/>
<dbReference type="Pfam" id="PF08244">
    <property type="entry name" value="Glyco_hydro_32C"/>
    <property type="match status" value="1"/>
</dbReference>
<dbReference type="HOGENOM" id="CLU_179636_0_0_1"/>
<dbReference type="SMR" id="M1DRN9"/>